<dbReference type="EMBL" id="JAOTIF010000016">
    <property type="protein sequence ID" value="MCU7550964.1"/>
    <property type="molecule type" value="Genomic_DNA"/>
</dbReference>
<evidence type="ECO:0000313" key="2">
    <source>
        <dbReference type="Proteomes" id="UP001155483"/>
    </source>
</evidence>
<dbReference type="InterPro" id="IPR036390">
    <property type="entry name" value="WH_DNA-bd_sf"/>
</dbReference>
<protein>
    <submittedName>
        <fullName evidence="1">Uncharacterized protein</fullName>
    </submittedName>
</protein>
<name>A0A9X2XPI3_9BACT</name>
<gene>
    <name evidence="1" type="ORF">OCK74_17730</name>
</gene>
<dbReference type="AlphaFoldDB" id="A0A9X2XPI3"/>
<keyword evidence="2" id="KW-1185">Reference proteome</keyword>
<dbReference type="RefSeq" id="WP_279298403.1">
    <property type="nucleotide sequence ID" value="NZ_JAOTIF010000016.1"/>
</dbReference>
<comment type="caution">
    <text evidence="1">The sequence shown here is derived from an EMBL/GenBank/DDBJ whole genome shotgun (WGS) entry which is preliminary data.</text>
</comment>
<organism evidence="1 2">
    <name type="scientific">Paraflavisolibacter caeni</name>
    <dbReference type="NCBI Taxonomy" id="2982496"/>
    <lineage>
        <taxon>Bacteria</taxon>
        <taxon>Pseudomonadati</taxon>
        <taxon>Bacteroidota</taxon>
        <taxon>Chitinophagia</taxon>
        <taxon>Chitinophagales</taxon>
        <taxon>Chitinophagaceae</taxon>
        <taxon>Paraflavisolibacter</taxon>
    </lineage>
</organism>
<proteinExistence type="predicted"/>
<reference evidence="1" key="1">
    <citation type="submission" date="2022-09" db="EMBL/GenBank/DDBJ databases">
        <authorList>
            <person name="Yuan C."/>
            <person name="Ke Z."/>
        </authorList>
    </citation>
    <scope>NUCLEOTIDE SEQUENCE</scope>
    <source>
        <strain evidence="1">LB-8</strain>
    </source>
</reference>
<dbReference type="Proteomes" id="UP001155483">
    <property type="component" value="Unassembled WGS sequence"/>
</dbReference>
<evidence type="ECO:0000313" key="1">
    <source>
        <dbReference type="EMBL" id="MCU7550964.1"/>
    </source>
</evidence>
<sequence length="209" mass="24253">MCKYNANPLSGLVGKVLIFYSLLDQYKLTEHEYCIIDLIRRGYDKSNGFCCCKKKNLAEIMGVTPSLIHFHMEKLAEKGFIVAIKNGIKISDLELLEDFSAYVSKGQYAQVSFDFNKKYAITLFQSMILWRIHYVKYVLKYDDASIEYLCREINVQRSTMNYCIGKLVDKGLIIHYKGTCTFEIPDEVLEELNNIKIQKLVRKYSKFGS</sequence>
<reference evidence="1" key="2">
    <citation type="submission" date="2023-04" db="EMBL/GenBank/DDBJ databases">
        <title>Paracnuella aquatica gen. nov., sp. nov., a member of the family Chitinophagaceae isolated from a hot spring.</title>
        <authorList>
            <person name="Wang C."/>
        </authorList>
    </citation>
    <scope>NUCLEOTIDE SEQUENCE</scope>
    <source>
        <strain evidence="1">LB-8</strain>
    </source>
</reference>
<accession>A0A9X2XPI3</accession>
<dbReference type="SUPFAM" id="SSF46785">
    <property type="entry name" value="Winged helix' DNA-binding domain"/>
    <property type="match status" value="2"/>
</dbReference>